<dbReference type="Proteomes" id="UP001205890">
    <property type="component" value="Unassembled WGS sequence"/>
</dbReference>
<reference evidence="2 3" key="1">
    <citation type="submission" date="2022-07" db="EMBL/GenBank/DDBJ databases">
        <authorList>
            <person name="Li W.-J."/>
            <person name="Deng Q.-Q."/>
        </authorList>
    </citation>
    <scope>NUCLEOTIDE SEQUENCE [LARGE SCALE GENOMIC DNA]</scope>
    <source>
        <strain evidence="2 3">SYSU M60028</strain>
    </source>
</reference>
<accession>A0ABT1L7W0</accession>
<feature type="signal peptide" evidence="1">
    <location>
        <begin position="1"/>
        <end position="18"/>
    </location>
</feature>
<keyword evidence="1" id="KW-0732">Signal</keyword>
<proteinExistence type="predicted"/>
<dbReference type="RefSeq" id="WP_254738686.1">
    <property type="nucleotide sequence ID" value="NZ_JANCLU010000002.1"/>
</dbReference>
<gene>
    <name evidence="2" type="ORF">NK718_03510</name>
</gene>
<dbReference type="EMBL" id="JANCLU010000002">
    <property type="protein sequence ID" value="MCP8937570.1"/>
    <property type="molecule type" value="Genomic_DNA"/>
</dbReference>
<feature type="chain" id="PRO_5045759565" evidence="1">
    <location>
        <begin position="19"/>
        <end position="118"/>
    </location>
</feature>
<evidence type="ECO:0000313" key="2">
    <source>
        <dbReference type="EMBL" id="MCP8937570.1"/>
    </source>
</evidence>
<protein>
    <submittedName>
        <fullName evidence="2">Uncharacterized protein</fullName>
    </submittedName>
</protein>
<evidence type="ECO:0000256" key="1">
    <source>
        <dbReference type="SAM" id="SignalP"/>
    </source>
</evidence>
<sequence length="118" mass="13013">MWRILAMVALLACPQAQAQTKPARALGTQFWNLTGVTLKEVRLAPAGTKRWGPNQCANDKDGEVDFDERLPISGAASGAYDVLLRDVKGRACYARNVAVREGEIFAIHEKDLGRCAWR</sequence>
<comment type="caution">
    <text evidence="2">The sequence shown here is derived from an EMBL/GenBank/DDBJ whole genome shotgun (WGS) entry which is preliminary data.</text>
</comment>
<name>A0ABT1L7W0_9HYPH</name>
<organism evidence="2 3">
    <name type="scientific">Alsobacter ponti</name>
    <dbReference type="NCBI Taxonomy" id="2962936"/>
    <lineage>
        <taxon>Bacteria</taxon>
        <taxon>Pseudomonadati</taxon>
        <taxon>Pseudomonadota</taxon>
        <taxon>Alphaproteobacteria</taxon>
        <taxon>Hyphomicrobiales</taxon>
        <taxon>Alsobacteraceae</taxon>
        <taxon>Alsobacter</taxon>
    </lineage>
</organism>
<evidence type="ECO:0000313" key="3">
    <source>
        <dbReference type="Proteomes" id="UP001205890"/>
    </source>
</evidence>
<keyword evidence="3" id="KW-1185">Reference proteome</keyword>